<dbReference type="InterPro" id="IPR025680">
    <property type="entry name" value="DddI"/>
</dbReference>
<protein>
    <submittedName>
        <fullName evidence="1">Uncharacterized protein</fullName>
    </submittedName>
</protein>
<reference evidence="1" key="1">
    <citation type="submission" date="2019-12" db="EMBL/GenBank/DDBJ databases">
        <authorList>
            <person name="Cremers G."/>
        </authorList>
    </citation>
    <scope>NUCLEOTIDE SEQUENCE</scope>
    <source>
        <strain evidence="1">Vvax</strain>
    </source>
</reference>
<dbReference type="EMBL" id="LR743507">
    <property type="protein sequence ID" value="CAA2102845.1"/>
    <property type="molecule type" value="Genomic_DNA"/>
</dbReference>
<dbReference type="AlphaFoldDB" id="A0A679IRJ7"/>
<organism evidence="1">
    <name type="scientific">Variovorax paradoxus</name>
    <dbReference type="NCBI Taxonomy" id="34073"/>
    <lineage>
        <taxon>Bacteria</taxon>
        <taxon>Pseudomonadati</taxon>
        <taxon>Pseudomonadota</taxon>
        <taxon>Betaproteobacteria</taxon>
        <taxon>Burkholderiales</taxon>
        <taxon>Comamonadaceae</taxon>
        <taxon>Variovorax</taxon>
    </lineage>
</organism>
<gene>
    <name evidence="1" type="ORF">VVAX_01960</name>
</gene>
<evidence type="ECO:0000313" key="1">
    <source>
        <dbReference type="EMBL" id="CAA2102845.1"/>
    </source>
</evidence>
<proteinExistence type="predicted"/>
<accession>A0A679IRJ7</accession>
<name>A0A679IRJ7_VARPD</name>
<dbReference type="RefSeq" id="WP_339089653.1">
    <property type="nucleotide sequence ID" value="NZ_LR743507.1"/>
</dbReference>
<sequence>MIEVSFNGRPQAIATAQAFRAALARFDADATRYELWLSVPDGPSLCMLRSEADAWLMYLRHPGDHGFSSEGDASREGVALYTLSNGQVDEYPLAWCIALPQCHEAAVHFFASAGQRFEGIAWREG</sequence>
<dbReference type="Pfam" id="PF14430">
    <property type="entry name" value="Imm1"/>
    <property type="match status" value="1"/>
</dbReference>